<dbReference type="SUPFAM" id="SSF51735">
    <property type="entry name" value="NAD(P)-binding Rossmann-fold domains"/>
    <property type="match status" value="1"/>
</dbReference>
<dbReference type="Gene3D" id="3.40.50.720">
    <property type="entry name" value="NAD(P)-binding Rossmann-like Domain"/>
    <property type="match status" value="1"/>
</dbReference>
<proteinExistence type="inferred from homology"/>
<gene>
    <name evidence="4" type="ORF">F4Y42_14970</name>
</gene>
<dbReference type="AlphaFoldDB" id="A0A6B0YZ98"/>
<dbReference type="InterPro" id="IPR000683">
    <property type="entry name" value="Gfo/Idh/MocA-like_OxRdtase_N"/>
</dbReference>
<organism evidence="4">
    <name type="scientific">Caldilineaceae bacterium SB0664_bin_27</name>
    <dbReference type="NCBI Taxonomy" id="2605260"/>
    <lineage>
        <taxon>Bacteria</taxon>
        <taxon>Bacillati</taxon>
        <taxon>Chloroflexota</taxon>
        <taxon>Caldilineae</taxon>
        <taxon>Caldilineales</taxon>
        <taxon>Caldilineaceae</taxon>
    </lineage>
</organism>
<feature type="domain" description="Gfo/Idh/MocA-like oxidoreductase C-terminal" evidence="3">
    <location>
        <begin position="175"/>
        <end position="333"/>
    </location>
</feature>
<feature type="domain" description="Gfo/Idh/MocA-like oxidoreductase N-terminal" evidence="2">
    <location>
        <begin position="13"/>
        <end position="130"/>
    </location>
</feature>
<name>A0A6B0YZ98_9CHLR</name>
<evidence type="ECO:0000313" key="4">
    <source>
        <dbReference type="EMBL" id="MXY94738.1"/>
    </source>
</evidence>
<sequence length="343" mass="36441">MENLFKLVPFSLKVGYLGWGGMGARHASNLTYMVAAAEVTAIMDVDSARAEEIAARCGGAKIYSEADQLISAPEVDAVVVAAPNRFHAELTRACIAAGKPVLCEKPLATGGVEAGGVIDAEVAGGRRLVQVGLMRQFDPAHVAVKRVSDSGAQGSALVFRSVHINPSSDEVPSLGDVITGSLIHDIHSARWMMEDEIVRVHTSFIPFSANRPESARYVMVQLEFAGGALGGLECNAAAGYGYEIEVSITGESGVVRSSPLQSPVVRHSNASGQWVEEDWLQRFSEAYIIEVQAWVQSILDGDATGPSAWDGYVSILTADACIESGKRGQPVSLDLPKKPDLYG</sequence>
<dbReference type="PANTHER" id="PTHR43593">
    <property type="match status" value="1"/>
</dbReference>
<reference evidence="4" key="1">
    <citation type="submission" date="2019-09" db="EMBL/GenBank/DDBJ databases">
        <title>Characterisation of the sponge microbiome using genome-centric metagenomics.</title>
        <authorList>
            <person name="Engelberts J.P."/>
            <person name="Robbins S.J."/>
            <person name="De Goeij J.M."/>
            <person name="Aranda M."/>
            <person name="Bell S.C."/>
            <person name="Webster N.S."/>
        </authorList>
    </citation>
    <scope>NUCLEOTIDE SEQUENCE</scope>
    <source>
        <strain evidence="4">SB0664_bin_27</strain>
    </source>
</reference>
<dbReference type="EMBL" id="VXRG01000122">
    <property type="protein sequence ID" value="MXY94738.1"/>
    <property type="molecule type" value="Genomic_DNA"/>
</dbReference>
<comment type="caution">
    <text evidence="4">The sequence shown here is derived from an EMBL/GenBank/DDBJ whole genome shotgun (WGS) entry which is preliminary data.</text>
</comment>
<protein>
    <submittedName>
        <fullName evidence="4">Inositol 2-dehydrogenase</fullName>
    </submittedName>
</protein>
<dbReference type="PANTHER" id="PTHR43593:SF1">
    <property type="entry name" value="INOSITOL 2-DEHYDROGENASE"/>
    <property type="match status" value="1"/>
</dbReference>
<dbReference type="InterPro" id="IPR036291">
    <property type="entry name" value="NAD(P)-bd_dom_sf"/>
</dbReference>
<dbReference type="InterPro" id="IPR050424">
    <property type="entry name" value="Gfo-Idh-MocA_inositol_DH"/>
</dbReference>
<dbReference type="SUPFAM" id="SSF55347">
    <property type="entry name" value="Glyceraldehyde-3-phosphate dehydrogenase-like, C-terminal domain"/>
    <property type="match status" value="1"/>
</dbReference>
<dbReference type="InterPro" id="IPR004104">
    <property type="entry name" value="Gfo/Idh/MocA-like_OxRdtase_C"/>
</dbReference>
<comment type="similarity">
    <text evidence="1">Belongs to the Gfo/Idh/MocA family.</text>
</comment>
<dbReference type="GO" id="GO:0000166">
    <property type="term" value="F:nucleotide binding"/>
    <property type="evidence" value="ECO:0007669"/>
    <property type="project" value="InterPro"/>
</dbReference>
<dbReference type="Gene3D" id="3.30.360.10">
    <property type="entry name" value="Dihydrodipicolinate Reductase, domain 2"/>
    <property type="match status" value="1"/>
</dbReference>
<dbReference type="Pfam" id="PF02894">
    <property type="entry name" value="GFO_IDH_MocA_C"/>
    <property type="match status" value="1"/>
</dbReference>
<evidence type="ECO:0000256" key="1">
    <source>
        <dbReference type="ARBA" id="ARBA00010928"/>
    </source>
</evidence>
<dbReference type="Pfam" id="PF01408">
    <property type="entry name" value="GFO_IDH_MocA"/>
    <property type="match status" value="1"/>
</dbReference>
<evidence type="ECO:0000259" key="2">
    <source>
        <dbReference type="Pfam" id="PF01408"/>
    </source>
</evidence>
<accession>A0A6B0YZ98</accession>
<evidence type="ECO:0000259" key="3">
    <source>
        <dbReference type="Pfam" id="PF02894"/>
    </source>
</evidence>